<proteinExistence type="predicted"/>
<feature type="transmembrane region" description="Helical" evidence="6">
    <location>
        <begin position="222"/>
        <end position="242"/>
    </location>
</feature>
<evidence type="ECO:0000256" key="4">
    <source>
        <dbReference type="ARBA" id="ARBA00022989"/>
    </source>
</evidence>
<evidence type="ECO:0000256" key="2">
    <source>
        <dbReference type="ARBA" id="ARBA00022475"/>
    </source>
</evidence>
<dbReference type="GO" id="GO:0005886">
    <property type="term" value="C:plasma membrane"/>
    <property type="evidence" value="ECO:0007669"/>
    <property type="project" value="UniProtKB-SubCell"/>
</dbReference>
<accession>A0AAE3VG47</accession>
<feature type="transmembrane region" description="Helical" evidence="6">
    <location>
        <begin position="194"/>
        <end position="216"/>
    </location>
</feature>
<dbReference type="InterPro" id="IPR002797">
    <property type="entry name" value="Polysacc_synth"/>
</dbReference>
<name>A0AAE3VG47_9BACT</name>
<comment type="caution">
    <text evidence="7">The sequence shown here is derived from an EMBL/GenBank/DDBJ whole genome shotgun (WGS) entry which is preliminary data.</text>
</comment>
<feature type="transmembrane region" description="Helical" evidence="6">
    <location>
        <begin position="74"/>
        <end position="96"/>
    </location>
</feature>
<dbReference type="EMBL" id="JAUSVL010000001">
    <property type="protein sequence ID" value="MDQ0289863.1"/>
    <property type="molecule type" value="Genomic_DNA"/>
</dbReference>
<feature type="transmembrane region" description="Helical" evidence="6">
    <location>
        <begin position="378"/>
        <end position="405"/>
    </location>
</feature>
<sequence>MKTIVRKKIQKLWRLSQALWTTSHTGTAEEIRSKKRYQRGLWTTAAVMSFRVATLLTGILTVPLTLKYLGADLFGVWMVLTSIVEFATFYDFGLGVGLRNMLIECDSRRDHFHARMIIVNAMTAICALAALLVLATLFLAPMLPWDVLIKCNSPEAREQILPGVRAVMIAFAISLPATQLLNVTVAYQRGYLGYGCYLVGRLIGFGFIVICVVYKLPFWLLAGGYIAIPNFALLIGWLVFIVKVPVLRPWGVMPSLGVIRQLFTIGIWVVVHQLSFTLTNASIVILIGNTIGASATVPYSVTQKLLSVLSIFPQAFRTGIYAAMGEAWHSGDKQWMKKNIHKTFWLLMVTTWLPIIPIVLAGRFIITHWTRSPEALPSLVLLVACGFSIGASVASSIYGGFVLAINHVRFAALVKLAAGLVVVSFGFCLGKSTQSVAAIVFAQFVFGLAIPATIYRHYIMCRVKYL</sequence>
<dbReference type="PANTHER" id="PTHR30250">
    <property type="entry name" value="PST FAMILY PREDICTED COLANIC ACID TRANSPORTER"/>
    <property type="match status" value="1"/>
</dbReference>
<dbReference type="AlphaFoldDB" id="A0AAE3VG47"/>
<protein>
    <submittedName>
        <fullName evidence="7">O-antigen/teichoic acid export membrane protein</fullName>
    </submittedName>
</protein>
<evidence type="ECO:0000256" key="1">
    <source>
        <dbReference type="ARBA" id="ARBA00004651"/>
    </source>
</evidence>
<feature type="transmembrane region" description="Helical" evidence="6">
    <location>
        <begin position="436"/>
        <end position="455"/>
    </location>
</feature>
<dbReference type="PANTHER" id="PTHR30250:SF26">
    <property type="entry name" value="PSMA PROTEIN"/>
    <property type="match status" value="1"/>
</dbReference>
<dbReference type="RefSeq" id="WP_307261306.1">
    <property type="nucleotide sequence ID" value="NZ_JAUSVL010000001.1"/>
</dbReference>
<dbReference type="Pfam" id="PF01943">
    <property type="entry name" value="Polysacc_synt"/>
    <property type="match status" value="1"/>
</dbReference>
<feature type="transmembrane region" description="Helical" evidence="6">
    <location>
        <begin position="41"/>
        <end position="62"/>
    </location>
</feature>
<dbReference type="InterPro" id="IPR050833">
    <property type="entry name" value="Poly_Biosynth_Transport"/>
</dbReference>
<gene>
    <name evidence="7" type="ORF">J3R75_001970</name>
</gene>
<reference evidence="7" key="1">
    <citation type="submission" date="2023-07" db="EMBL/GenBank/DDBJ databases">
        <title>Genomic Encyclopedia of Type Strains, Phase IV (KMG-IV): sequencing the most valuable type-strain genomes for metagenomic binning, comparative biology and taxonomic classification.</title>
        <authorList>
            <person name="Goeker M."/>
        </authorList>
    </citation>
    <scope>NUCLEOTIDE SEQUENCE</scope>
    <source>
        <strain evidence="7">DSM 24202</strain>
    </source>
</reference>
<evidence type="ECO:0000313" key="7">
    <source>
        <dbReference type="EMBL" id="MDQ0289863.1"/>
    </source>
</evidence>
<keyword evidence="5 6" id="KW-0472">Membrane</keyword>
<organism evidence="7 8">
    <name type="scientific">Oligosphaera ethanolica</name>
    <dbReference type="NCBI Taxonomy" id="760260"/>
    <lineage>
        <taxon>Bacteria</taxon>
        <taxon>Pseudomonadati</taxon>
        <taxon>Lentisphaerota</taxon>
        <taxon>Oligosphaeria</taxon>
        <taxon>Oligosphaerales</taxon>
        <taxon>Oligosphaeraceae</taxon>
        <taxon>Oligosphaera</taxon>
    </lineage>
</organism>
<evidence type="ECO:0000313" key="8">
    <source>
        <dbReference type="Proteomes" id="UP001238163"/>
    </source>
</evidence>
<evidence type="ECO:0000256" key="3">
    <source>
        <dbReference type="ARBA" id="ARBA00022692"/>
    </source>
</evidence>
<keyword evidence="2" id="KW-1003">Cell membrane</keyword>
<evidence type="ECO:0000256" key="6">
    <source>
        <dbReference type="SAM" id="Phobius"/>
    </source>
</evidence>
<dbReference type="Proteomes" id="UP001238163">
    <property type="component" value="Unassembled WGS sequence"/>
</dbReference>
<comment type="subcellular location">
    <subcellularLocation>
        <location evidence="1">Cell membrane</location>
        <topology evidence="1">Multi-pass membrane protein</topology>
    </subcellularLocation>
</comment>
<keyword evidence="3 6" id="KW-0812">Transmembrane</keyword>
<feature type="transmembrane region" description="Helical" evidence="6">
    <location>
        <begin position="412"/>
        <end position="430"/>
    </location>
</feature>
<feature type="transmembrane region" description="Helical" evidence="6">
    <location>
        <begin position="117"/>
        <end position="140"/>
    </location>
</feature>
<keyword evidence="8" id="KW-1185">Reference proteome</keyword>
<feature type="transmembrane region" description="Helical" evidence="6">
    <location>
        <begin position="344"/>
        <end position="366"/>
    </location>
</feature>
<keyword evidence="4 6" id="KW-1133">Transmembrane helix</keyword>
<evidence type="ECO:0000256" key="5">
    <source>
        <dbReference type="ARBA" id="ARBA00023136"/>
    </source>
</evidence>